<dbReference type="PANTHER" id="PTHR43537">
    <property type="entry name" value="TRANSCRIPTIONAL REGULATOR, GNTR FAMILY"/>
    <property type="match status" value="1"/>
</dbReference>
<evidence type="ECO:0000259" key="4">
    <source>
        <dbReference type="PROSITE" id="PS50949"/>
    </source>
</evidence>
<dbReference type="Pfam" id="PF00392">
    <property type="entry name" value="GntR"/>
    <property type="match status" value="1"/>
</dbReference>
<feature type="domain" description="HTH gntR-type" evidence="4">
    <location>
        <begin position="11"/>
        <end position="78"/>
    </location>
</feature>
<evidence type="ECO:0000256" key="3">
    <source>
        <dbReference type="ARBA" id="ARBA00023163"/>
    </source>
</evidence>
<keyword evidence="3" id="KW-0804">Transcription</keyword>
<dbReference type="GO" id="GO:0003700">
    <property type="term" value="F:DNA-binding transcription factor activity"/>
    <property type="evidence" value="ECO:0007669"/>
    <property type="project" value="InterPro"/>
</dbReference>
<keyword evidence="1" id="KW-0805">Transcription regulation</keyword>
<comment type="caution">
    <text evidence="5">The sequence shown here is derived from an EMBL/GenBank/DDBJ whole genome shotgun (WGS) entry which is preliminary data.</text>
</comment>
<name>A0A7W6MKV4_9HYPH</name>
<dbReference type="GO" id="GO:0003677">
    <property type="term" value="F:DNA binding"/>
    <property type="evidence" value="ECO:0007669"/>
    <property type="project" value="UniProtKB-KW"/>
</dbReference>
<dbReference type="PROSITE" id="PS50949">
    <property type="entry name" value="HTH_GNTR"/>
    <property type="match status" value="1"/>
</dbReference>
<evidence type="ECO:0000313" key="6">
    <source>
        <dbReference type="Proteomes" id="UP000542776"/>
    </source>
</evidence>
<evidence type="ECO:0000256" key="1">
    <source>
        <dbReference type="ARBA" id="ARBA00023015"/>
    </source>
</evidence>
<evidence type="ECO:0000256" key="2">
    <source>
        <dbReference type="ARBA" id="ARBA00023125"/>
    </source>
</evidence>
<keyword evidence="2 5" id="KW-0238">DNA-binding</keyword>
<dbReference type="InterPro" id="IPR000524">
    <property type="entry name" value="Tscrpt_reg_HTH_GntR"/>
</dbReference>
<dbReference type="SMART" id="SM00345">
    <property type="entry name" value="HTH_GNTR"/>
    <property type="match status" value="1"/>
</dbReference>
<dbReference type="InterPro" id="IPR008920">
    <property type="entry name" value="TF_FadR/GntR_C"/>
</dbReference>
<sequence length="339" mass="37639">MMQDRALAALPRRYEVVADTLRRNIDAGRLPEGTVLLEGPLAQIFRLSRAPVQRALQELEGEGLVARFEGRGYLVVGSSVARQPRRLDLASLDLDLPIEADDGFRDRQTWRQIYETVEGDITRCLVFGRYRIIETELAEHFRVSRTIVRDVLGRLQDRRLVNKGANSHWIAGPITARTIKDQFEIRRILEPPALISAAGFLPAHRLEAVLAELRGAESRAAARHPEATADLSTHVSREIVLATPNEALRELVARNLRMVTLSQQVLQGLGLPQDLAALAEQRMTVELLVHGAHEAAASMLSTHLDAAKHRTIAQMKIVAVIPPPTGLASYLRRAETDAD</sequence>
<protein>
    <submittedName>
        <fullName evidence="5">DNA-binding GntR family transcriptional regulator</fullName>
    </submittedName>
</protein>
<dbReference type="SUPFAM" id="SSF48008">
    <property type="entry name" value="GntR ligand-binding domain-like"/>
    <property type="match status" value="1"/>
</dbReference>
<dbReference type="AlphaFoldDB" id="A0A7W6MKV4"/>
<dbReference type="InterPro" id="IPR036390">
    <property type="entry name" value="WH_DNA-bd_sf"/>
</dbReference>
<proteinExistence type="predicted"/>
<organism evidence="5 6">
    <name type="scientific">Aureimonas pseudogalii</name>
    <dbReference type="NCBI Taxonomy" id="1744844"/>
    <lineage>
        <taxon>Bacteria</taxon>
        <taxon>Pseudomonadati</taxon>
        <taxon>Pseudomonadota</taxon>
        <taxon>Alphaproteobacteria</taxon>
        <taxon>Hyphomicrobiales</taxon>
        <taxon>Aurantimonadaceae</taxon>
        <taxon>Aureimonas</taxon>
    </lineage>
</organism>
<evidence type="ECO:0000313" key="5">
    <source>
        <dbReference type="EMBL" id="MBB3999237.1"/>
    </source>
</evidence>
<keyword evidence="6" id="KW-1185">Reference proteome</keyword>
<dbReference type="Proteomes" id="UP000542776">
    <property type="component" value="Unassembled WGS sequence"/>
</dbReference>
<dbReference type="InterPro" id="IPR036388">
    <property type="entry name" value="WH-like_DNA-bd_sf"/>
</dbReference>
<reference evidence="5 6" key="1">
    <citation type="submission" date="2020-08" db="EMBL/GenBank/DDBJ databases">
        <title>Genomic Encyclopedia of Type Strains, Phase IV (KMG-IV): sequencing the most valuable type-strain genomes for metagenomic binning, comparative biology and taxonomic classification.</title>
        <authorList>
            <person name="Goeker M."/>
        </authorList>
    </citation>
    <scope>NUCLEOTIDE SEQUENCE [LARGE SCALE GENOMIC DNA]</scope>
    <source>
        <strain evidence="5 6">DSM 102238</strain>
    </source>
</reference>
<dbReference type="Gene3D" id="1.10.10.10">
    <property type="entry name" value="Winged helix-like DNA-binding domain superfamily/Winged helix DNA-binding domain"/>
    <property type="match status" value="2"/>
</dbReference>
<dbReference type="Gene3D" id="1.20.120.530">
    <property type="entry name" value="GntR ligand-binding domain-like"/>
    <property type="match status" value="1"/>
</dbReference>
<dbReference type="SUPFAM" id="SSF46785">
    <property type="entry name" value="Winged helix' DNA-binding domain"/>
    <property type="match status" value="2"/>
</dbReference>
<accession>A0A7W6MKV4</accession>
<dbReference type="EMBL" id="JACIEK010000008">
    <property type="protein sequence ID" value="MBB3999237.1"/>
    <property type="molecule type" value="Genomic_DNA"/>
</dbReference>
<dbReference type="PANTHER" id="PTHR43537:SF5">
    <property type="entry name" value="UXU OPERON TRANSCRIPTIONAL REGULATOR"/>
    <property type="match status" value="1"/>
</dbReference>
<gene>
    <name evidence="5" type="ORF">GGR04_003096</name>
</gene>